<keyword evidence="2" id="KW-1185">Reference proteome</keyword>
<dbReference type="Pfam" id="PF05458">
    <property type="entry name" value="Siva"/>
    <property type="match status" value="1"/>
</dbReference>
<reference evidence="1" key="2">
    <citation type="submission" date="2025-08" db="UniProtKB">
        <authorList>
            <consortium name="Ensembl"/>
        </authorList>
    </citation>
    <scope>IDENTIFICATION</scope>
</reference>
<dbReference type="STRING" id="42514.ENSPNAP00000014724"/>
<reference evidence="1 2" key="1">
    <citation type="submission" date="2020-10" db="EMBL/GenBank/DDBJ databases">
        <title>Pygocentrus nattereri (red-bellied piranha) genome, fPygNat1, primary haplotype.</title>
        <authorList>
            <person name="Myers G."/>
            <person name="Meyer A."/>
            <person name="Karagic N."/>
            <person name="Pippel M."/>
            <person name="Winkler S."/>
            <person name="Tracey A."/>
            <person name="Wood J."/>
            <person name="Formenti G."/>
            <person name="Howe K."/>
            <person name="Fedrigo O."/>
            <person name="Jarvis E.D."/>
        </authorList>
    </citation>
    <scope>NUCLEOTIDE SEQUENCE [LARGE SCALE GENOMIC DNA]</scope>
</reference>
<name>A0A3B4CW06_PYGNA</name>
<dbReference type="AlphaFoldDB" id="A0A3B4CW06"/>
<dbReference type="GO" id="GO:0097191">
    <property type="term" value="P:extrinsic apoptotic signaling pathway"/>
    <property type="evidence" value="ECO:0007669"/>
    <property type="project" value="TreeGrafter"/>
</dbReference>
<dbReference type="Ensembl" id="ENSPNAT00000022719.2">
    <property type="protein sequence ID" value="ENSPNAP00000014724.2"/>
    <property type="gene ID" value="ENSPNAG00000020674.2"/>
</dbReference>
<dbReference type="InterPro" id="IPR022773">
    <property type="entry name" value="Siva"/>
</dbReference>
<dbReference type="Proteomes" id="UP001501920">
    <property type="component" value="Chromosome 10"/>
</dbReference>
<gene>
    <name evidence="1" type="primary">SIVA1</name>
</gene>
<evidence type="ECO:0008006" key="3">
    <source>
        <dbReference type="Google" id="ProtNLM"/>
    </source>
</evidence>
<organism evidence="1 2">
    <name type="scientific">Pygocentrus nattereri</name>
    <name type="common">Red-bellied piranha</name>
    <dbReference type="NCBI Taxonomy" id="42514"/>
    <lineage>
        <taxon>Eukaryota</taxon>
        <taxon>Metazoa</taxon>
        <taxon>Chordata</taxon>
        <taxon>Craniata</taxon>
        <taxon>Vertebrata</taxon>
        <taxon>Euteleostomi</taxon>
        <taxon>Actinopterygii</taxon>
        <taxon>Neopterygii</taxon>
        <taxon>Teleostei</taxon>
        <taxon>Ostariophysi</taxon>
        <taxon>Characiformes</taxon>
        <taxon>Characoidei</taxon>
        <taxon>Pygocentrus</taxon>
    </lineage>
</organism>
<dbReference type="GeneTree" id="ENSGT00390000004842"/>
<sequence length="189" mass="20813">MPKRSCPFTESFSSQYKIHVGQKELNLHGVFGNKYRQEVYEKTKSLLFNGTKAVMERIWKVDGEGKCSDVDMSSQGHVLQPTNGQMLLKGQTLIGLDGKLKKTKPVPDAVNAPAVCGVCQRASGVRRPCSQCERPVCLACTQQCSSCSSHCCSICTVTEENSVKNHDSLCLTRKNCFRTGQQLSPARAH</sequence>
<reference evidence="1" key="3">
    <citation type="submission" date="2025-09" db="UniProtKB">
        <authorList>
            <consortium name="Ensembl"/>
        </authorList>
    </citation>
    <scope>IDENTIFICATION</scope>
</reference>
<evidence type="ECO:0000313" key="2">
    <source>
        <dbReference type="Proteomes" id="UP001501920"/>
    </source>
</evidence>
<evidence type="ECO:0000313" key="1">
    <source>
        <dbReference type="Ensembl" id="ENSPNAP00000014724.2"/>
    </source>
</evidence>
<dbReference type="PANTHER" id="PTHR14365:SF1">
    <property type="entry name" value="APOPTOSIS REGULATORY PROTEIN SIVA"/>
    <property type="match status" value="1"/>
</dbReference>
<dbReference type="GO" id="GO:0005175">
    <property type="term" value="F:CD27 receptor binding"/>
    <property type="evidence" value="ECO:0007669"/>
    <property type="project" value="TreeGrafter"/>
</dbReference>
<protein>
    <recommendedName>
        <fullName evidence="3">Apoptosis regulatory protein Siva</fullName>
    </recommendedName>
</protein>
<dbReference type="PANTHER" id="PTHR14365">
    <property type="entry name" value="APOPTOSIS REGULATORY PROTEIN SIVA"/>
    <property type="match status" value="1"/>
</dbReference>
<proteinExistence type="predicted"/>
<accession>A0A3B4CW06</accession>